<name>A0A803QRC3_CANSA</name>
<evidence type="ECO:0000313" key="2">
    <source>
        <dbReference type="Proteomes" id="UP000596661"/>
    </source>
</evidence>
<dbReference type="EnsemblPlants" id="evm.model.ctgX1.18">
    <property type="protein sequence ID" value="cds.evm.model.ctgX1.18"/>
    <property type="gene ID" value="evm.TU.ctgX1.18"/>
</dbReference>
<accession>A0A803QRC3</accession>
<dbReference type="Gramene" id="evm.model.ctgX1.18">
    <property type="protein sequence ID" value="cds.evm.model.ctgX1.18"/>
    <property type="gene ID" value="evm.TU.ctgX1.18"/>
</dbReference>
<evidence type="ECO:0000313" key="1">
    <source>
        <dbReference type="EnsemblPlants" id="cds.evm.model.ctgX1.18"/>
    </source>
</evidence>
<organism evidence="1 2">
    <name type="scientific">Cannabis sativa</name>
    <name type="common">Hemp</name>
    <name type="synonym">Marijuana</name>
    <dbReference type="NCBI Taxonomy" id="3483"/>
    <lineage>
        <taxon>Eukaryota</taxon>
        <taxon>Viridiplantae</taxon>
        <taxon>Streptophyta</taxon>
        <taxon>Embryophyta</taxon>
        <taxon>Tracheophyta</taxon>
        <taxon>Spermatophyta</taxon>
        <taxon>Magnoliopsida</taxon>
        <taxon>eudicotyledons</taxon>
        <taxon>Gunneridae</taxon>
        <taxon>Pentapetalae</taxon>
        <taxon>rosids</taxon>
        <taxon>fabids</taxon>
        <taxon>Rosales</taxon>
        <taxon>Cannabaceae</taxon>
        <taxon>Cannabis</taxon>
    </lineage>
</organism>
<sequence length="294" mass="33891">VKVWDWDPTELLNKSGFIWEFCPGSRFQFWVTRYRVQIHFGLGLQLESCPGLFQVPGYYPDSRSRSHYCVGLLRSRSRFNVRVLVSLPEASLYLAFDPRWGLKFGSFCLSSGPSLSPISRHKNLLVYSRPWHIYPEIRIKDHRPADLDLFSIRSHVPFLRLKFRNREAGCDSQVTLSSLRVRILVLSSGSQVQTAVCEAGQFLFSALDLRLGLRFCLMSCLGTQVCRFGLVLVGVTHPSLWVPDLYEFLLQYCSKHQLTLIQSRIKIFIRSDAFYKVRVSPGFILSFGSRLRLQ</sequence>
<dbReference type="AlphaFoldDB" id="A0A803QRC3"/>
<reference evidence="1" key="1">
    <citation type="submission" date="2021-03" db="UniProtKB">
        <authorList>
            <consortium name="EnsemblPlants"/>
        </authorList>
    </citation>
    <scope>IDENTIFICATION</scope>
</reference>
<proteinExistence type="predicted"/>
<protein>
    <submittedName>
        <fullName evidence="1">Uncharacterized protein</fullName>
    </submittedName>
</protein>
<keyword evidence="2" id="KW-1185">Reference proteome</keyword>
<dbReference type="Proteomes" id="UP000596661">
    <property type="component" value="Unassembled WGS sequence"/>
</dbReference>